<dbReference type="EMBL" id="UINC01000677">
    <property type="protein sequence ID" value="SUZ59419.1"/>
    <property type="molecule type" value="Genomic_DNA"/>
</dbReference>
<dbReference type="GO" id="GO:0030246">
    <property type="term" value="F:carbohydrate binding"/>
    <property type="evidence" value="ECO:0007669"/>
    <property type="project" value="InterPro"/>
</dbReference>
<dbReference type="InterPro" id="IPR008972">
    <property type="entry name" value="Cupredoxin"/>
</dbReference>
<gene>
    <name evidence="1" type="ORF">METZ01_LOCUS12273</name>
</gene>
<dbReference type="SUPFAM" id="SSF49503">
    <property type="entry name" value="Cupredoxins"/>
    <property type="match status" value="1"/>
</dbReference>
<reference evidence="1" key="1">
    <citation type="submission" date="2018-05" db="EMBL/GenBank/DDBJ databases">
        <authorList>
            <person name="Lanie J.A."/>
            <person name="Ng W.-L."/>
            <person name="Kazmierczak K.M."/>
            <person name="Andrzejewski T.M."/>
            <person name="Davidsen T.M."/>
            <person name="Wayne K.J."/>
            <person name="Tettelin H."/>
            <person name="Glass J.I."/>
            <person name="Rusch D."/>
            <person name="Podicherti R."/>
            <person name="Tsui H.-C.T."/>
            <person name="Winkler M.E."/>
        </authorList>
    </citation>
    <scope>NUCLEOTIDE SEQUENCE</scope>
</reference>
<dbReference type="SUPFAM" id="SSF49452">
    <property type="entry name" value="Starch-binding domain-like"/>
    <property type="match status" value="1"/>
</dbReference>
<name>A0A381NZ09_9ZZZZ</name>
<evidence type="ECO:0008006" key="2">
    <source>
        <dbReference type="Google" id="ProtNLM"/>
    </source>
</evidence>
<dbReference type="AlphaFoldDB" id="A0A381NZ09"/>
<dbReference type="InterPro" id="IPR013784">
    <property type="entry name" value="Carb-bd-like_fold"/>
</dbReference>
<accession>A0A381NZ09</accession>
<evidence type="ECO:0000313" key="1">
    <source>
        <dbReference type="EMBL" id="SUZ59419.1"/>
    </source>
</evidence>
<dbReference type="Gene3D" id="2.60.40.420">
    <property type="entry name" value="Cupredoxins - blue copper proteins"/>
    <property type="match status" value="1"/>
</dbReference>
<sequence length="224" mass="24373">MTGIRYKTLGCLTAVLAGLLFLVAARGPELGFRQTGGIAGRITYAMFPSDESFEPTDAVVYLTGEGLAEAPGVAQAERRVSLLDQIDYTFVPRVLPVVVGAEVRFRNGDSELHNIHTFAGDRGANRMFNRSQLPGLTFTETFERPDSIQVRCDLHSQMIAHILVLPNVFHAMPAEDGSYSLAGVPPGTYELTAWHEFFGRVTVPVEVASGGITRADLTFSDPLE</sequence>
<proteinExistence type="predicted"/>
<dbReference type="Gene3D" id="2.60.40.1120">
    <property type="entry name" value="Carboxypeptidase-like, regulatory domain"/>
    <property type="match status" value="1"/>
</dbReference>
<protein>
    <recommendedName>
        <fullName evidence="2">Rhamnogalacturonan lyase domain-containing protein</fullName>
    </recommendedName>
</protein>
<organism evidence="1">
    <name type="scientific">marine metagenome</name>
    <dbReference type="NCBI Taxonomy" id="408172"/>
    <lineage>
        <taxon>unclassified sequences</taxon>
        <taxon>metagenomes</taxon>
        <taxon>ecological metagenomes</taxon>
    </lineage>
</organism>